<dbReference type="SUPFAM" id="SSF48208">
    <property type="entry name" value="Six-hairpin glycosidases"/>
    <property type="match status" value="1"/>
</dbReference>
<comment type="caution">
    <text evidence="1">The sequence shown here is derived from an EMBL/GenBank/DDBJ whole genome shotgun (WGS) entry which is preliminary data.</text>
</comment>
<dbReference type="InterPro" id="IPR005198">
    <property type="entry name" value="Glyco_hydro_76"/>
</dbReference>
<sequence length="374" mass="41304">MSTNNNPYYKYSKTALNILTSNWFTPDTPGNWVPNDYWRTPTICLILIEAMQLYDTNDYLNTLVNAYNAGNPDTTDCAYYDDLSVWGRMYTKGYRLLNAQGKVQDAANFLNEAKTVSNQLKSAADSVCGGGIWWKRDTGDPNNFKAANSTIGWAETAIDLYNITQDASYLNDAKTAMDWVMAKGLIASNGAVWGGMGHQTDCSIANDNPPVIALQGNPLAPLWALYAATKNQSYLTAAQNCVAWAMANKTFSGTQIFQTKEDVEWKNQSLNWQEGNSGPCLFKGIFSRYLAELAINMFKSGDADLVIRAKKYDTMLKANADMVVKNYPSYIFSMDWNSPNPGYTPTPNDQLNASLQYSGVSVLLSAAKTASIIS</sequence>
<dbReference type="Gene3D" id="1.50.10.20">
    <property type="match status" value="1"/>
</dbReference>
<evidence type="ECO:0000313" key="2">
    <source>
        <dbReference type="Proteomes" id="UP000667650"/>
    </source>
</evidence>
<dbReference type="Proteomes" id="UP000667650">
    <property type="component" value="Unassembled WGS sequence"/>
</dbReference>
<evidence type="ECO:0000313" key="1">
    <source>
        <dbReference type="EMBL" id="NAY93091.1"/>
    </source>
</evidence>
<keyword evidence="2" id="KW-1185">Reference proteome</keyword>
<dbReference type="RefSeq" id="WP_166524504.1">
    <property type="nucleotide sequence ID" value="NZ_JAAABI010000006.1"/>
</dbReference>
<accession>A0A964TFR8</accession>
<dbReference type="InterPro" id="IPR008928">
    <property type="entry name" value="6-hairpin_glycosidase_sf"/>
</dbReference>
<protein>
    <recommendedName>
        <fullName evidence="3">Glycosyl hydrolase family 76</fullName>
    </recommendedName>
</protein>
<dbReference type="GO" id="GO:0005975">
    <property type="term" value="P:carbohydrate metabolic process"/>
    <property type="evidence" value="ECO:0007669"/>
    <property type="project" value="InterPro"/>
</dbReference>
<dbReference type="AlphaFoldDB" id="A0A964TFR8"/>
<dbReference type="Pfam" id="PF03663">
    <property type="entry name" value="Glyco_hydro_76"/>
    <property type="match status" value="1"/>
</dbReference>
<organism evidence="1 2">
    <name type="scientific">Flagellimonas ochracea</name>
    <dbReference type="NCBI Taxonomy" id="2696472"/>
    <lineage>
        <taxon>Bacteria</taxon>
        <taxon>Pseudomonadati</taxon>
        <taxon>Bacteroidota</taxon>
        <taxon>Flavobacteriia</taxon>
        <taxon>Flavobacteriales</taxon>
        <taxon>Flavobacteriaceae</taxon>
        <taxon>Flagellimonas</taxon>
    </lineage>
</organism>
<gene>
    <name evidence="1" type="ORF">GTQ34_14315</name>
</gene>
<reference evidence="1" key="1">
    <citation type="submission" date="2020-01" db="EMBL/GenBank/DDBJ databases">
        <title>Muricauda ochracea sp. nov., isolated from a tidal flat of Garorim bay in Korea.</title>
        <authorList>
            <person name="Kim D."/>
            <person name="Yoo Y."/>
            <person name="Kim J.-J."/>
        </authorList>
    </citation>
    <scope>NUCLEOTIDE SEQUENCE</scope>
    <source>
        <strain evidence="1">JGD-17</strain>
    </source>
</reference>
<dbReference type="InterPro" id="IPR053169">
    <property type="entry name" value="MUG_Protein"/>
</dbReference>
<name>A0A964TFR8_9FLAO</name>
<dbReference type="EMBL" id="JAAABI010000006">
    <property type="protein sequence ID" value="NAY93091.1"/>
    <property type="molecule type" value="Genomic_DNA"/>
</dbReference>
<dbReference type="PANTHER" id="PTHR47791:SF3">
    <property type="entry name" value="MEIOTICALLY UP-REGULATED GENE 191 PROTEIN"/>
    <property type="match status" value="1"/>
</dbReference>
<evidence type="ECO:0008006" key="3">
    <source>
        <dbReference type="Google" id="ProtNLM"/>
    </source>
</evidence>
<dbReference type="PANTHER" id="PTHR47791">
    <property type="entry name" value="MEIOTICALLY UP-REGULATED GENE 191 PROTEIN"/>
    <property type="match status" value="1"/>
</dbReference>
<proteinExistence type="predicted"/>